<reference evidence="1 2" key="1">
    <citation type="submission" date="2015-07" db="EMBL/GenBank/DDBJ databases">
        <title>Whole genome sequence of Herpetosiphon geysericola DSM 7119.</title>
        <authorList>
            <person name="Hemp J."/>
            <person name="Ward L.M."/>
            <person name="Pace L.A."/>
            <person name="Fischer W.W."/>
        </authorList>
    </citation>
    <scope>NUCLEOTIDE SEQUENCE [LARGE SCALE GENOMIC DNA]</scope>
    <source>
        <strain evidence="1 2">DSM 7119</strain>
    </source>
</reference>
<accession>A0A0P6YAR1</accession>
<comment type="caution">
    <text evidence="1">The sequence shown here is derived from an EMBL/GenBank/DDBJ whole genome shotgun (WGS) entry which is preliminary data.</text>
</comment>
<keyword evidence="2" id="KW-1185">Reference proteome</keyword>
<dbReference type="AlphaFoldDB" id="A0A0P6YAR1"/>
<dbReference type="Proteomes" id="UP000050277">
    <property type="component" value="Unassembled WGS sequence"/>
</dbReference>
<name>A0A0P6YAR1_9CHLR</name>
<evidence type="ECO:0000313" key="1">
    <source>
        <dbReference type="EMBL" id="KPL90372.1"/>
    </source>
</evidence>
<evidence type="ECO:0000313" key="2">
    <source>
        <dbReference type="Proteomes" id="UP000050277"/>
    </source>
</evidence>
<dbReference type="EMBL" id="LGKP01000012">
    <property type="protein sequence ID" value="KPL90372.1"/>
    <property type="molecule type" value="Genomic_DNA"/>
</dbReference>
<dbReference type="STRING" id="70996.SE18_07115"/>
<dbReference type="Gene3D" id="3.30.70.100">
    <property type="match status" value="1"/>
</dbReference>
<dbReference type="SUPFAM" id="SSF54909">
    <property type="entry name" value="Dimeric alpha+beta barrel"/>
    <property type="match status" value="1"/>
</dbReference>
<protein>
    <recommendedName>
        <fullName evidence="3">DUF1330 domain-containing protein</fullName>
    </recommendedName>
</protein>
<dbReference type="OrthoDB" id="675824at2"/>
<organism evidence="1 2">
    <name type="scientific">Herpetosiphon geysericola</name>
    <dbReference type="NCBI Taxonomy" id="70996"/>
    <lineage>
        <taxon>Bacteria</taxon>
        <taxon>Bacillati</taxon>
        <taxon>Chloroflexota</taxon>
        <taxon>Chloroflexia</taxon>
        <taxon>Herpetosiphonales</taxon>
        <taxon>Herpetosiphonaceae</taxon>
        <taxon>Herpetosiphon</taxon>
    </lineage>
</organism>
<gene>
    <name evidence="1" type="ORF">SE18_07115</name>
</gene>
<proteinExistence type="predicted"/>
<sequence>MSIYLTQLIYLHPGQSAAFEQFEALVLPLLAQYHGHLLLRIRPTPETVIEQHIEQPDEIQPLEFASSADFERYLADPQRQQFLYLKAQSIRSSLVIHGPKL</sequence>
<evidence type="ECO:0008006" key="3">
    <source>
        <dbReference type="Google" id="ProtNLM"/>
    </source>
</evidence>
<dbReference type="RefSeq" id="WP_054533738.1">
    <property type="nucleotide sequence ID" value="NZ_LGKP01000012.1"/>
</dbReference>
<dbReference type="InterPro" id="IPR011008">
    <property type="entry name" value="Dimeric_a/b-barrel"/>
</dbReference>